<gene>
    <name evidence="2" type="ORF">F0919_10040</name>
</gene>
<accession>A0A5M6CKH4</accession>
<dbReference type="AlphaFoldDB" id="A0A5M6CKH4"/>
<feature type="signal peptide" evidence="1">
    <location>
        <begin position="1"/>
        <end position="27"/>
    </location>
</feature>
<dbReference type="Proteomes" id="UP000323632">
    <property type="component" value="Unassembled WGS sequence"/>
</dbReference>
<name>A0A5M6CKH4_9BACT</name>
<organism evidence="2 3">
    <name type="scientific">Taibaiella lutea</name>
    <dbReference type="NCBI Taxonomy" id="2608001"/>
    <lineage>
        <taxon>Bacteria</taxon>
        <taxon>Pseudomonadati</taxon>
        <taxon>Bacteroidota</taxon>
        <taxon>Chitinophagia</taxon>
        <taxon>Chitinophagales</taxon>
        <taxon>Chitinophagaceae</taxon>
        <taxon>Taibaiella</taxon>
    </lineage>
</organism>
<evidence type="ECO:0000313" key="2">
    <source>
        <dbReference type="EMBL" id="KAA5534930.1"/>
    </source>
</evidence>
<protein>
    <submittedName>
        <fullName evidence="2">Uncharacterized protein</fullName>
    </submittedName>
</protein>
<dbReference type="RefSeq" id="WP_150032609.1">
    <property type="nucleotide sequence ID" value="NZ_VWSH01000002.1"/>
</dbReference>
<keyword evidence="1" id="KW-0732">Signal</keyword>
<evidence type="ECO:0000256" key="1">
    <source>
        <dbReference type="SAM" id="SignalP"/>
    </source>
</evidence>
<evidence type="ECO:0000313" key="3">
    <source>
        <dbReference type="Proteomes" id="UP000323632"/>
    </source>
</evidence>
<proteinExistence type="predicted"/>
<feature type="chain" id="PRO_5024434245" evidence="1">
    <location>
        <begin position="28"/>
        <end position="102"/>
    </location>
</feature>
<dbReference type="EMBL" id="VWSH01000002">
    <property type="protein sequence ID" value="KAA5534930.1"/>
    <property type="molecule type" value="Genomic_DNA"/>
</dbReference>
<comment type="caution">
    <text evidence="2">The sequence shown here is derived from an EMBL/GenBank/DDBJ whole genome shotgun (WGS) entry which is preliminary data.</text>
</comment>
<reference evidence="2 3" key="1">
    <citation type="submission" date="2019-09" db="EMBL/GenBank/DDBJ databases">
        <title>Genome sequence and assembly of Taibaiella sp.</title>
        <authorList>
            <person name="Chhetri G."/>
        </authorList>
    </citation>
    <scope>NUCLEOTIDE SEQUENCE [LARGE SCALE GENOMIC DNA]</scope>
    <source>
        <strain evidence="2 3">KVB11</strain>
    </source>
</reference>
<keyword evidence="3" id="KW-1185">Reference proteome</keyword>
<sequence length="102" mass="11073">MKTIIRKTAIAAAFIFAVVTSSFNANAQEDNLVYEINSNPSIGITIPNAVGASYLIKNQNGAIVYKGQVKSDKTFYIPTKKLGTGKFCFYIGSLAIQSFQVK</sequence>